<protein>
    <submittedName>
        <fullName evidence="4">AAA family ATPase</fullName>
    </submittedName>
</protein>
<dbReference type="InterPro" id="IPR050625">
    <property type="entry name" value="ParA/MinD_ATPase"/>
</dbReference>
<dbReference type="PANTHER" id="PTHR43384">
    <property type="entry name" value="SEPTUM SITE-DETERMINING PROTEIN MIND HOMOLOG, CHLOROPLASTIC-RELATED"/>
    <property type="match status" value="1"/>
</dbReference>
<gene>
    <name evidence="4" type="ORF">JEQ47_07965</name>
</gene>
<evidence type="ECO:0000256" key="2">
    <source>
        <dbReference type="ARBA" id="ARBA00022840"/>
    </source>
</evidence>
<dbReference type="GO" id="GO:0051782">
    <property type="term" value="P:negative regulation of cell division"/>
    <property type="evidence" value="ECO:0007669"/>
    <property type="project" value="TreeGrafter"/>
</dbReference>
<keyword evidence="5" id="KW-1185">Reference proteome</keyword>
<dbReference type="SUPFAM" id="SSF52540">
    <property type="entry name" value="P-loop containing nucleoside triphosphate hydrolases"/>
    <property type="match status" value="1"/>
</dbReference>
<name>A0A934ML04_9HYPH</name>
<dbReference type="GO" id="GO:0005829">
    <property type="term" value="C:cytosol"/>
    <property type="evidence" value="ECO:0007669"/>
    <property type="project" value="TreeGrafter"/>
</dbReference>
<dbReference type="RefSeq" id="WP_198875889.1">
    <property type="nucleotide sequence ID" value="NZ_JAEKMH010000002.1"/>
</dbReference>
<reference evidence="4" key="1">
    <citation type="submission" date="2020-12" db="EMBL/GenBank/DDBJ databases">
        <title>Devosia sp. MSA67 isolated from Mo River.</title>
        <authorList>
            <person name="Ma F."/>
            <person name="Zi Z."/>
        </authorList>
    </citation>
    <scope>NUCLEOTIDE SEQUENCE</scope>
    <source>
        <strain evidence="4">MSA67</strain>
    </source>
</reference>
<dbReference type="GO" id="GO:0016887">
    <property type="term" value="F:ATP hydrolysis activity"/>
    <property type="evidence" value="ECO:0007669"/>
    <property type="project" value="TreeGrafter"/>
</dbReference>
<evidence type="ECO:0000313" key="4">
    <source>
        <dbReference type="EMBL" id="MBJ3784650.1"/>
    </source>
</evidence>
<organism evidence="4 5">
    <name type="scientific">Devosia sediminis</name>
    <dbReference type="NCBI Taxonomy" id="2798801"/>
    <lineage>
        <taxon>Bacteria</taxon>
        <taxon>Pseudomonadati</taxon>
        <taxon>Pseudomonadota</taxon>
        <taxon>Alphaproteobacteria</taxon>
        <taxon>Hyphomicrobiales</taxon>
        <taxon>Devosiaceae</taxon>
        <taxon>Devosia</taxon>
    </lineage>
</organism>
<dbReference type="Proteomes" id="UP000602124">
    <property type="component" value="Unassembled WGS sequence"/>
</dbReference>
<feature type="domain" description="AAA" evidence="3">
    <location>
        <begin position="160"/>
        <end position="326"/>
    </location>
</feature>
<dbReference type="Gene3D" id="3.40.50.2300">
    <property type="match status" value="1"/>
</dbReference>
<dbReference type="InterPro" id="IPR011006">
    <property type="entry name" value="CheY-like_superfamily"/>
</dbReference>
<dbReference type="PANTHER" id="PTHR43384:SF6">
    <property type="entry name" value="SEPTUM SITE-DETERMINING PROTEIN MIND HOMOLOG, CHLOROPLASTIC"/>
    <property type="match status" value="1"/>
</dbReference>
<accession>A0A934ML04</accession>
<keyword evidence="1" id="KW-0547">Nucleotide-binding</keyword>
<dbReference type="EMBL" id="JAEKMH010000002">
    <property type="protein sequence ID" value="MBJ3784650.1"/>
    <property type="molecule type" value="Genomic_DNA"/>
</dbReference>
<proteinExistence type="predicted"/>
<dbReference type="GO" id="GO:0005524">
    <property type="term" value="F:ATP binding"/>
    <property type="evidence" value="ECO:0007669"/>
    <property type="project" value="UniProtKB-KW"/>
</dbReference>
<dbReference type="Pfam" id="PF13614">
    <property type="entry name" value="AAA_31"/>
    <property type="match status" value="1"/>
</dbReference>
<evidence type="ECO:0000256" key="1">
    <source>
        <dbReference type="ARBA" id="ARBA00022741"/>
    </source>
</evidence>
<dbReference type="Gene3D" id="3.40.50.300">
    <property type="entry name" value="P-loop containing nucleotide triphosphate hydrolases"/>
    <property type="match status" value="1"/>
</dbReference>
<dbReference type="InterPro" id="IPR027417">
    <property type="entry name" value="P-loop_NTPase"/>
</dbReference>
<dbReference type="GO" id="GO:0009898">
    <property type="term" value="C:cytoplasmic side of plasma membrane"/>
    <property type="evidence" value="ECO:0007669"/>
    <property type="project" value="TreeGrafter"/>
</dbReference>
<sequence>MSFLTPEKPPQVEEPAAEIASGARLVPRITIQAFCEHSQTAQLVESALHDRRMSKVALTTHNGGIEGAVETYKSNPTPNLIIVETTLTPDAIPESLARLAEVCDASTRVIVLGHVNDVLLYRELIRSGISEYVVLPATSAEIVTAITELYAAEGAAPIGRTVGFISAKGGAGSSTIAHNVSWAIATGLRQDCLIVDMDLAFGTAGLNFNQPPHGLADAVLANQKVDQTMLDRLMSKAANHINLLTAPATLDRTWDFEEREFEQVIEICQKSVPVIVLDIPHAWNAWTRQTLASIDDVVIVAEPDLANLRNAKNLADAIKTLRPTDNAPKLVINKQGVPRRPEIGAAEFASSVECSLIGQIGFDAALFGTAANNGQMIAEVSSGSKVIETFSAIGMQVTGRQVTHGASKGASLLKLPSLFRKRA</sequence>
<dbReference type="SUPFAM" id="SSF52172">
    <property type="entry name" value="CheY-like"/>
    <property type="match status" value="1"/>
</dbReference>
<evidence type="ECO:0000313" key="5">
    <source>
        <dbReference type="Proteomes" id="UP000602124"/>
    </source>
</evidence>
<dbReference type="AlphaFoldDB" id="A0A934ML04"/>
<dbReference type="InterPro" id="IPR025669">
    <property type="entry name" value="AAA_dom"/>
</dbReference>
<comment type="caution">
    <text evidence="4">The sequence shown here is derived from an EMBL/GenBank/DDBJ whole genome shotgun (WGS) entry which is preliminary data.</text>
</comment>
<keyword evidence="2" id="KW-0067">ATP-binding</keyword>
<evidence type="ECO:0000259" key="3">
    <source>
        <dbReference type="Pfam" id="PF13614"/>
    </source>
</evidence>